<dbReference type="AlphaFoldDB" id="A0A162RZX5"/>
<dbReference type="Gene3D" id="3.40.250.10">
    <property type="entry name" value="Rhodanese-like domain"/>
    <property type="match status" value="1"/>
</dbReference>
<evidence type="ECO:0000313" key="3">
    <source>
        <dbReference type="EMBL" id="OPG16268.1"/>
    </source>
</evidence>
<comment type="caution">
    <text evidence="3">The sequence shown here is derived from an EMBL/GenBank/DDBJ whole genome shotgun (WGS) entry which is preliminary data.</text>
</comment>
<dbReference type="Pfam" id="PF00581">
    <property type="entry name" value="Rhodanese"/>
    <property type="match status" value="1"/>
</dbReference>
<dbReference type="SMART" id="SM00450">
    <property type="entry name" value="RHOD"/>
    <property type="match status" value="1"/>
</dbReference>
<feature type="domain" description="Rhodanese" evidence="1">
    <location>
        <begin position="11"/>
        <end position="96"/>
    </location>
</feature>
<keyword evidence="3" id="KW-0808">Transferase</keyword>
<sequence length="96" mass="10578">MSIDVKENMKKNKALQIIDVREPSEFSSGHIPGAINIPLGQLTSRYKEIDPNRETAVVCLSGGRSSRACEFLQSVGYNQLHNVMGGMSSWDGPVER</sequence>
<proteinExistence type="predicted"/>
<dbReference type="STRING" id="1765683.B2M26_08055"/>
<dbReference type="PANTHER" id="PTHR43031:SF17">
    <property type="entry name" value="SULFURTRANSFERASE YTWF-RELATED"/>
    <property type="match status" value="1"/>
</dbReference>
<protein>
    <submittedName>
        <fullName evidence="3">Sulfurtransferase</fullName>
    </submittedName>
</protein>
<dbReference type="PROSITE" id="PS00380">
    <property type="entry name" value="RHODANESE_1"/>
    <property type="match status" value="1"/>
</dbReference>
<dbReference type="InterPro" id="IPR050229">
    <property type="entry name" value="GlpE_sulfurtransferase"/>
</dbReference>
<dbReference type="RefSeq" id="WP_067567189.1">
    <property type="nucleotide sequence ID" value="NZ_LSUQ01000076.1"/>
</dbReference>
<dbReference type="GO" id="GO:0004792">
    <property type="term" value="F:thiosulfate-cyanide sulfurtransferase activity"/>
    <property type="evidence" value="ECO:0007669"/>
    <property type="project" value="InterPro"/>
</dbReference>
<dbReference type="EMBL" id="LSUQ01000076">
    <property type="protein sequence ID" value="OAG90661.1"/>
    <property type="molecule type" value="Genomic_DNA"/>
</dbReference>
<reference evidence="3 5" key="2">
    <citation type="submission" date="2017-02" db="EMBL/GenBank/DDBJ databases">
        <title>Draft genome of Acidibacillus ferrooxidans Huett2.</title>
        <authorList>
            <person name="Schopf S."/>
        </authorList>
    </citation>
    <scope>NUCLEOTIDE SEQUENCE [LARGE SCALE GENOMIC DNA]</scope>
    <source>
        <strain evidence="3 5">Huett2</strain>
    </source>
</reference>
<evidence type="ECO:0000313" key="5">
    <source>
        <dbReference type="Proteomes" id="UP000190229"/>
    </source>
</evidence>
<dbReference type="EMBL" id="MWPS01000021">
    <property type="protein sequence ID" value="OPG16268.1"/>
    <property type="molecule type" value="Genomic_DNA"/>
</dbReference>
<dbReference type="PROSITE" id="PS50206">
    <property type="entry name" value="RHODANESE_3"/>
    <property type="match status" value="1"/>
</dbReference>
<evidence type="ECO:0000259" key="1">
    <source>
        <dbReference type="PROSITE" id="PS50206"/>
    </source>
</evidence>
<dbReference type="InterPro" id="IPR036873">
    <property type="entry name" value="Rhodanese-like_dom_sf"/>
</dbReference>
<dbReference type="InterPro" id="IPR001763">
    <property type="entry name" value="Rhodanese-like_dom"/>
</dbReference>
<dbReference type="PANTHER" id="PTHR43031">
    <property type="entry name" value="FAD-DEPENDENT OXIDOREDUCTASE"/>
    <property type="match status" value="1"/>
</dbReference>
<organism evidence="3 5">
    <name type="scientific">Ferroacidibacillus organovorans</name>
    <dbReference type="NCBI Taxonomy" id="1765683"/>
    <lineage>
        <taxon>Bacteria</taxon>
        <taxon>Bacillati</taxon>
        <taxon>Bacillota</taxon>
        <taxon>Bacilli</taxon>
        <taxon>Bacillales</taxon>
        <taxon>Alicyclobacillaceae</taxon>
        <taxon>Ferroacidibacillus</taxon>
    </lineage>
</organism>
<dbReference type="OrthoDB" id="9800872at2"/>
<dbReference type="SUPFAM" id="SSF52821">
    <property type="entry name" value="Rhodanese/Cell cycle control phosphatase"/>
    <property type="match status" value="1"/>
</dbReference>
<dbReference type="Proteomes" id="UP000190229">
    <property type="component" value="Unassembled WGS sequence"/>
</dbReference>
<dbReference type="CDD" id="cd00158">
    <property type="entry name" value="RHOD"/>
    <property type="match status" value="1"/>
</dbReference>
<gene>
    <name evidence="2" type="ORF">AYW79_14145</name>
    <name evidence="3" type="ORF">B2M26_08055</name>
</gene>
<name>A0A162RZX5_9BACL</name>
<evidence type="ECO:0000313" key="2">
    <source>
        <dbReference type="EMBL" id="OAG90661.1"/>
    </source>
</evidence>
<accession>A0A162RZX5</accession>
<evidence type="ECO:0000313" key="4">
    <source>
        <dbReference type="Proteomes" id="UP000077421"/>
    </source>
</evidence>
<dbReference type="InterPro" id="IPR001307">
    <property type="entry name" value="Thiosulphate_STrfase_CS"/>
</dbReference>
<reference evidence="2 4" key="1">
    <citation type="submission" date="2016-02" db="EMBL/GenBank/DDBJ databases">
        <title>Draft genome sequence of Acidibacillus ferrooxidans SLC66.</title>
        <authorList>
            <person name="Oliveira G."/>
            <person name="Nancucheo I."/>
            <person name="Dall'Agnol H."/>
            <person name="Johnson B."/>
            <person name="Oliveira R."/>
            <person name="Nunes G.L."/>
            <person name="Tzotzos G."/>
            <person name="Orellana S.C."/>
            <person name="Salim A.C."/>
            <person name="Araujo F.M."/>
        </authorList>
    </citation>
    <scope>NUCLEOTIDE SEQUENCE [LARGE SCALE GENOMIC DNA]</scope>
    <source>
        <strain evidence="2 4">SLC66</strain>
    </source>
</reference>
<keyword evidence="5" id="KW-1185">Reference proteome</keyword>
<dbReference type="Proteomes" id="UP000077421">
    <property type="component" value="Unassembled WGS sequence"/>
</dbReference>